<feature type="chain" id="PRO_5043865285" description="Chondroitin proteoglycan 4 domain-containing protein" evidence="2">
    <location>
        <begin position="19"/>
        <end position="436"/>
    </location>
</feature>
<keyword evidence="1" id="KW-0812">Transmembrane</keyword>
<gene>
    <name evidence="4" type="ORF">PFISCL1PPCAC_1522</name>
</gene>
<keyword evidence="1" id="KW-1133">Transmembrane helix</keyword>
<keyword evidence="1" id="KW-0472">Membrane</keyword>
<evidence type="ECO:0000256" key="1">
    <source>
        <dbReference type="SAM" id="Phobius"/>
    </source>
</evidence>
<keyword evidence="5" id="KW-1185">Reference proteome</keyword>
<dbReference type="AlphaFoldDB" id="A0AAV5UVQ1"/>
<evidence type="ECO:0000259" key="3">
    <source>
        <dbReference type="Pfam" id="PF15481"/>
    </source>
</evidence>
<evidence type="ECO:0000313" key="5">
    <source>
        <dbReference type="Proteomes" id="UP001432322"/>
    </source>
</evidence>
<dbReference type="InterPro" id="IPR029153">
    <property type="entry name" value="CPG4"/>
</dbReference>
<keyword evidence="2" id="KW-0732">Signal</keyword>
<comment type="caution">
    <text evidence="4">The sequence shown here is derived from an EMBL/GenBank/DDBJ whole genome shotgun (WGS) entry which is preliminary data.</text>
</comment>
<proteinExistence type="predicted"/>
<accession>A0AAV5UVQ1</accession>
<dbReference type="Proteomes" id="UP001432322">
    <property type="component" value="Unassembled WGS sequence"/>
</dbReference>
<reference evidence="4" key="1">
    <citation type="submission" date="2023-10" db="EMBL/GenBank/DDBJ databases">
        <title>Genome assembly of Pristionchus species.</title>
        <authorList>
            <person name="Yoshida K."/>
            <person name="Sommer R.J."/>
        </authorList>
    </citation>
    <scope>NUCLEOTIDE SEQUENCE</scope>
    <source>
        <strain evidence="4">RS5133</strain>
    </source>
</reference>
<dbReference type="EMBL" id="BTSY01000001">
    <property type="protein sequence ID" value="GMT10225.1"/>
    <property type="molecule type" value="Genomic_DNA"/>
</dbReference>
<feature type="transmembrane region" description="Helical" evidence="1">
    <location>
        <begin position="417"/>
        <end position="435"/>
    </location>
</feature>
<name>A0AAV5UVQ1_9BILA</name>
<dbReference type="Pfam" id="PF15481">
    <property type="entry name" value="CPG4"/>
    <property type="match status" value="1"/>
</dbReference>
<evidence type="ECO:0000256" key="2">
    <source>
        <dbReference type="SAM" id="SignalP"/>
    </source>
</evidence>
<organism evidence="4 5">
    <name type="scientific">Pristionchus fissidentatus</name>
    <dbReference type="NCBI Taxonomy" id="1538716"/>
    <lineage>
        <taxon>Eukaryota</taxon>
        <taxon>Metazoa</taxon>
        <taxon>Ecdysozoa</taxon>
        <taxon>Nematoda</taxon>
        <taxon>Chromadorea</taxon>
        <taxon>Rhabditida</taxon>
        <taxon>Rhabditina</taxon>
        <taxon>Diplogasteromorpha</taxon>
        <taxon>Diplogasteroidea</taxon>
        <taxon>Neodiplogasteridae</taxon>
        <taxon>Pristionchus</taxon>
    </lineage>
</organism>
<feature type="signal peptide" evidence="2">
    <location>
        <begin position="1"/>
        <end position="18"/>
    </location>
</feature>
<evidence type="ECO:0000313" key="4">
    <source>
        <dbReference type="EMBL" id="GMT10225.1"/>
    </source>
</evidence>
<sequence length="436" mass="47309">MYGRVLLGLLLVAGMAHGADLEPAGVTPAPVAEFVYNKEFMSGILNAFMSPKGVNITRFVEAFNPTPCLQKCMPTLGRFLESFGTQHSLRDTKDTVALCRQLESVESCAATANCDSTLIDLATKMYKFACIEKIESIGDSLKCAQDAFSRSRAECETGCIVDRSSTFDASKLPIDVSSICESSVCLLGCMQKSINSACLSEGSTPSLFNAILSTSKDDNTLSSLLSGMLPRQCRDVLKTQSNLSDSIAHLASVAKDSIPSSVGKLKADEAAPSTTTVSSSSVAQTTVTRPTVVAVQSTTPSHPALWAPEPIETPIQIDGEVRTLQCRVLDWERRPVVSPSVQRLAQLIAQQLLKHDEIQMRADDGDESEDKDWAFRRWVAAHDPASYRALGFGVPSHKEGEPIPQFRANSADPLSIFPSWFHLLMAACFPFVIYLM</sequence>
<protein>
    <recommendedName>
        <fullName evidence="3">Chondroitin proteoglycan 4 domain-containing protein</fullName>
    </recommendedName>
</protein>
<feature type="domain" description="Chondroitin proteoglycan 4" evidence="3">
    <location>
        <begin position="68"/>
        <end position="160"/>
    </location>
</feature>